<comment type="caution">
    <text evidence="2">The sequence shown here is derived from an EMBL/GenBank/DDBJ whole genome shotgun (WGS) entry which is preliminary data.</text>
</comment>
<accession>A0ABV0PKU1</accession>
<dbReference type="InterPro" id="IPR039041">
    <property type="entry name" value="Nav/unc-53"/>
</dbReference>
<feature type="compositionally biased region" description="Polar residues" evidence="1">
    <location>
        <begin position="103"/>
        <end position="112"/>
    </location>
</feature>
<feature type="compositionally biased region" description="Low complexity" evidence="1">
    <location>
        <begin position="82"/>
        <end position="95"/>
    </location>
</feature>
<gene>
    <name evidence="2" type="primary">NAV3_2</name>
    <name evidence="2" type="ORF">GOODEAATRI_004280</name>
</gene>
<sequence>MTAPTSLPPRLFGTKASSKASSPGTPDSGKCPSILGSPHGTLARQASLDSPSSGTGSLGSAGGLSGGSSPLYGKTPDLCTDSLASSPASGLSLPSNARPWPACSSSAGSKDTLSCQSMTIHSDLLAFRYPPSSRQTSHEEGKEWLRSHSTGGLQDTGSQSPLSPPGASCITTGKYHYSNLLSPTNINQYNLPPGNSSSMSRSNSIPAQDSFDLYGDGHPLGGSATSLEDRPRAISRSGSFRDSTDEVVTVREAAD</sequence>
<proteinExistence type="predicted"/>
<feature type="compositionally biased region" description="Low complexity" evidence="1">
    <location>
        <begin position="195"/>
        <end position="204"/>
    </location>
</feature>
<name>A0ABV0PKU1_9TELE</name>
<keyword evidence="3" id="KW-1185">Reference proteome</keyword>
<feature type="region of interest" description="Disordered" evidence="1">
    <location>
        <begin position="130"/>
        <end position="167"/>
    </location>
</feature>
<dbReference type="PANTHER" id="PTHR12784">
    <property type="entry name" value="STEERIN"/>
    <property type="match status" value="1"/>
</dbReference>
<protein>
    <submittedName>
        <fullName evidence="2">Neuron navigator 3</fullName>
    </submittedName>
</protein>
<dbReference type="PANTHER" id="PTHR12784:SF18">
    <property type="entry name" value="NEURON NAVIGATOR 3"/>
    <property type="match status" value="1"/>
</dbReference>
<feature type="compositionally biased region" description="Polar residues" evidence="1">
    <location>
        <begin position="15"/>
        <end position="25"/>
    </location>
</feature>
<evidence type="ECO:0000313" key="3">
    <source>
        <dbReference type="Proteomes" id="UP001476798"/>
    </source>
</evidence>
<reference evidence="2 3" key="1">
    <citation type="submission" date="2021-06" db="EMBL/GenBank/DDBJ databases">
        <authorList>
            <person name="Palmer J.M."/>
        </authorList>
    </citation>
    <scope>NUCLEOTIDE SEQUENCE [LARGE SCALE GENOMIC DNA]</scope>
    <source>
        <strain evidence="2 3">GA_2019</strain>
        <tissue evidence="2">Muscle</tissue>
    </source>
</reference>
<feature type="compositionally biased region" description="Basic and acidic residues" evidence="1">
    <location>
        <begin position="242"/>
        <end position="255"/>
    </location>
</feature>
<feature type="compositionally biased region" description="Gly residues" evidence="1">
    <location>
        <begin position="56"/>
        <end position="66"/>
    </location>
</feature>
<evidence type="ECO:0000313" key="2">
    <source>
        <dbReference type="EMBL" id="MEQ2184081.1"/>
    </source>
</evidence>
<feature type="compositionally biased region" description="Polar residues" evidence="1">
    <location>
        <begin position="147"/>
        <end position="161"/>
    </location>
</feature>
<feature type="compositionally biased region" description="Basic and acidic residues" evidence="1">
    <location>
        <begin position="136"/>
        <end position="146"/>
    </location>
</feature>
<feature type="region of interest" description="Disordered" evidence="1">
    <location>
        <begin position="194"/>
        <end position="255"/>
    </location>
</feature>
<dbReference type="Proteomes" id="UP001476798">
    <property type="component" value="Unassembled WGS sequence"/>
</dbReference>
<feature type="region of interest" description="Disordered" evidence="1">
    <location>
        <begin position="1"/>
        <end position="112"/>
    </location>
</feature>
<evidence type="ECO:0000256" key="1">
    <source>
        <dbReference type="SAM" id="MobiDB-lite"/>
    </source>
</evidence>
<dbReference type="EMBL" id="JAHRIO010080143">
    <property type="protein sequence ID" value="MEQ2184081.1"/>
    <property type="molecule type" value="Genomic_DNA"/>
</dbReference>
<organism evidence="2 3">
    <name type="scientific">Goodea atripinnis</name>
    <dbReference type="NCBI Taxonomy" id="208336"/>
    <lineage>
        <taxon>Eukaryota</taxon>
        <taxon>Metazoa</taxon>
        <taxon>Chordata</taxon>
        <taxon>Craniata</taxon>
        <taxon>Vertebrata</taxon>
        <taxon>Euteleostomi</taxon>
        <taxon>Actinopterygii</taxon>
        <taxon>Neopterygii</taxon>
        <taxon>Teleostei</taxon>
        <taxon>Neoteleostei</taxon>
        <taxon>Acanthomorphata</taxon>
        <taxon>Ovalentaria</taxon>
        <taxon>Atherinomorphae</taxon>
        <taxon>Cyprinodontiformes</taxon>
        <taxon>Goodeidae</taxon>
        <taxon>Goodea</taxon>
    </lineage>
</organism>